<protein>
    <submittedName>
        <fullName evidence="2">Uncharacterized protein</fullName>
    </submittedName>
</protein>
<keyword evidence="3" id="KW-1185">Reference proteome</keyword>
<dbReference type="Proteomes" id="UP000673691">
    <property type="component" value="Unassembled WGS sequence"/>
</dbReference>
<organism evidence="2 3">
    <name type="scientific">Olpidium bornovanus</name>
    <dbReference type="NCBI Taxonomy" id="278681"/>
    <lineage>
        <taxon>Eukaryota</taxon>
        <taxon>Fungi</taxon>
        <taxon>Fungi incertae sedis</taxon>
        <taxon>Olpidiomycota</taxon>
        <taxon>Olpidiomycotina</taxon>
        <taxon>Olpidiomycetes</taxon>
        <taxon>Olpidiales</taxon>
        <taxon>Olpidiaceae</taxon>
        <taxon>Olpidium</taxon>
    </lineage>
</organism>
<evidence type="ECO:0000256" key="1">
    <source>
        <dbReference type="SAM" id="MobiDB-lite"/>
    </source>
</evidence>
<dbReference type="AlphaFoldDB" id="A0A8H8A0J2"/>
<feature type="region of interest" description="Disordered" evidence="1">
    <location>
        <begin position="1"/>
        <end position="96"/>
    </location>
</feature>
<evidence type="ECO:0000313" key="3">
    <source>
        <dbReference type="Proteomes" id="UP000673691"/>
    </source>
</evidence>
<feature type="compositionally biased region" description="Basic residues" evidence="1">
    <location>
        <begin position="1"/>
        <end position="14"/>
    </location>
</feature>
<name>A0A8H8A0J2_9FUNG</name>
<reference evidence="2 3" key="1">
    <citation type="journal article" name="Sci. Rep.">
        <title>Genome-scale phylogenetic analyses confirm Olpidium as the closest living zoosporic fungus to the non-flagellated, terrestrial fungi.</title>
        <authorList>
            <person name="Chang Y."/>
            <person name="Rochon D."/>
            <person name="Sekimoto S."/>
            <person name="Wang Y."/>
            <person name="Chovatia M."/>
            <person name="Sandor L."/>
            <person name="Salamov A."/>
            <person name="Grigoriev I.V."/>
            <person name="Stajich J.E."/>
            <person name="Spatafora J.W."/>
        </authorList>
    </citation>
    <scope>NUCLEOTIDE SEQUENCE [LARGE SCALE GENOMIC DNA]</scope>
    <source>
        <strain evidence="2">S191</strain>
    </source>
</reference>
<evidence type="ECO:0000313" key="2">
    <source>
        <dbReference type="EMBL" id="KAG5462632.1"/>
    </source>
</evidence>
<accession>A0A8H8A0J2</accession>
<feature type="compositionally biased region" description="Pro residues" evidence="1">
    <location>
        <begin position="26"/>
        <end position="45"/>
    </location>
</feature>
<feature type="non-terminal residue" evidence="2">
    <location>
        <position position="1"/>
    </location>
</feature>
<dbReference type="EMBL" id="JAEFCI010001862">
    <property type="protein sequence ID" value="KAG5462632.1"/>
    <property type="molecule type" value="Genomic_DNA"/>
</dbReference>
<feature type="non-terminal residue" evidence="2">
    <location>
        <position position="260"/>
    </location>
</feature>
<comment type="caution">
    <text evidence="2">The sequence shown here is derived from an EMBL/GenBank/DDBJ whole genome shotgun (WGS) entry which is preliminary data.</text>
</comment>
<sequence>KGGKGGRRGRRGKGRKEGAAALAPFSPLPLPLWGPAPGPLAPRPFPCKLSRKTPPFPCQPLPPPIISPSPPRSAGPRKTRPRIATSPPPVALPPCHPPARLKSDGRNGLEVARHPSSALEQITGPRLSRLKRPMKLSASLLALVAAVPAVVSAFSTARPGSSDPVSLEYWGRVLLGAIREHIDLAKLTLNFIAKNFENPPHPGSDRMRAANPEFTILAPGYIQFVDRGNGFFPFRVRHGDQALLTFISGELAPGIEPNAA</sequence>
<feature type="compositionally biased region" description="Pro residues" evidence="1">
    <location>
        <begin position="86"/>
        <end position="96"/>
    </location>
</feature>
<feature type="compositionally biased region" description="Pro residues" evidence="1">
    <location>
        <begin position="54"/>
        <end position="73"/>
    </location>
</feature>
<gene>
    <name evidence="2" type="ORF">BJ554DRAFT_4312</name>
</gene>
<proteinExistence type="predicted"/>